<dbReference type="RefSeq" id="WP_066539975.1">
    <property type="nucleotide sequence ID" value="NZ_CP021422.1"/>
</dbReference>
<sequence>MPKKRKNRPHGHYCKICGEYKANEKFSGKGHAAHICKACSRLSAEEKAERMTLNRMDKWNILRWIEPVIRPSM</sequence>
<accession>A0A1Z2XSM9</accession>
<proteinExistence type="predicted"/>
<gene>
    <name evidence="1" type="ORF">ADH66_12890</name>
    <name evidence="2" type="ORF">I5Q82_03215</name>
</gene>
<evidence type="ECO:0000313" key="4">
    <source>
        <dbReference type="Proteomes" id="UP000596035"/>
    </source>
</evidence>
<reference evidence="2 4" key="3">
    <citation type="submission" date="2020-11" db="EMBL/GenBank/DDBJ databases">
        <title>Closed and high quality bacterial genomes of the OMM12 community.</title>
        <authorList>
            <person name="Marbouty M."/>
            <person name="Lamy-Besnier Q."/>
            <person name="Debarbieux L."/>
            <person name="Koszul R."/>
        </authorList>
    </citation>
    <scope>NUCLEOTIDE SEQUENCE [LARGE SCALE GENOMIC DNA]</scope>
    <source>
        <strain evidence="2 4">KB18</strain>
    </source>
</reference>
<name>A0A1Z2XSM9_9FIRM</name>
<dbReference type="KEGG" id="amur:ADH66_12890"/>
<dbReference type="Proteomes" id="UP000596035">
    <property type="component" value="Chromosome"/>
</dbReference>
<evidence type="ECO:0000313" key="3">
    <source>
        <dbReference type="Proteomes" id="UP000196710"/>
    </source>
</evidence>
<keyword evidence="3" id="KW-1185">Reference proteome</keyword>
<organism evidence="2 4">
    <name type="scientific">Acutalibacter muris</name>
    <dbReference type="NCBI Taxonomy" id="1796620"/>
    <lineage>
        <taxon>Bacteria</taxon>
        <taxon>Bacillati</taxon>
        <taxon>Bacillota</taxon>
        <taxon>Clostridia</taxon>
        <taxon>Eubacteriales</taxon>
        <taxon>Acutalibacteraceae</taxon>
        <taxon>Acutalibacter</taxon>
    </lineage>
</organism>
<dbReference type="EMBL" id="CP021422">
    <property type="protein sequence ID" value="ASB41468.1"/>
    <property type="molecule type" value="Genomic_DNA"/>
</dbReference>
<protein>
    <submittedName>
        <fullName evidence="2">Uncharacterized protein</fullName>
    </submittedName>
</protein>
<evidence type="ECO:0000313" key="2">
    <source>
        <dbReference type="EMBL" id="QQR32171.1"/>
    </source>
</evidence>
<reference evidence="1" key="1">
    <citation type="journal article" date="2017" name="Genome Announc.">
        <title>High-Quality Whole-Genome Sequences of the Oligo-Mouse-Microbiota Bacterial Community.</title>
        <authorList>
            <person name="Garzetti D."/>
            <person name="Brugiroux S."/>
            <person name="Bunk B."/>
            <person name="Pukall R."/>
            <person name="McCoy K.D."/>
            <person name="Macpherson A.J."/>
            <person name="Stecher B."/>
        </authorList>
    </citation>
    <scope>NUCLEOTIDE SEQUENCE</scope>
    <source>
        <strain evidence="1">KB18</strain>
    </source>
</reference>
<reference evidence="3" key="2">
    <citation type="submission" date="2017-05" db="EMBL/GenBank/DDBJ databases">
        <title>Improved OligoMM genomes.</title>
        <authorList>
            <person name="Garzetti D."/>
        </authorList>
    </citation>
    <scope>NUCLEOTIDE SEQUENCE [LARGE SCALE GENOMIC DNA]</scope>
    <source>
        <strain evidence="3">KB18</strain>
    </source>
</reference>
<dbReference type="Proteomes" id="UP000196710">
    <property type="component" value="Chromosome"/>
</dbReference>
<dbReference type="EMBL" id="CP065321">
    <property type="protein sequence ID" value="QQR32171.1"/>
    <property type="molecule type" value="Genomic_DNA"/>
</dbReference>
<evidence type="ECO:0000313" key="1">
    <source>
        <dbReference type="EMBL" id="ASB41468.1"/>
    </source>
</evidence>
<dbReference type="AlphaFoldDB" id="A0A1Z2XSM9"/>